<protein>
    <submittedName>
        <fullName evidence="1">Uncharacterized protein</fullName>
    </submittedName>
</protein>
<evidence type="ECO:0000313" key="2">
    <source>
        <dbReference type="Proteomes" id="UP000256780"/>
    </source>
</evidence>
<dbReference type="EMBL" id="OFSQ01000036">
    <property type="protein sequence ID" value="SOY66566.1"/>
    <property type="molecule type" value="Genomic_DNA"/>
</dbReference>
<dbReference type="Proteomes" id="UP000256780">
    <property type="component" value="Chromosome CBM2587_b"/>
</dbReference>
<evidence type="ECO:0000313" key="1">
    <source>
        <dbReference type="EMBL" id="SOY66566.1"/>
    </source>
</evidence>
<dbReference type="AlphaFoldDB" id="A0A975XFG7"/>
<organism evidence="1 2">
    <name type="scientific">Cupriavidus taiwanensis</name>
    <dbReference type="NCBI Taxonomy" id="164546"/>
    <lineage>
        <taxon>Bacteria</taxon>
        <taxon>Pseudomonadati</taxon>
        <taxon>Pseudomonadota</taxon>
        <taxon>Betaproteobacteria</taxon>
        <taxon>Burkholderiales</taxon>
        <taxon>Burkholderiaceae</taxon>
        <taxon>Cupriavidus</taxon>
    </lineage>
</organism>
<gene>
    <name evidence="1" type="ORF">CBM2587_B70072</name>
</gene>
<comment type="caution">
    <text evidence="1">The sequence shown here is derived from an EMBL/GenBank/DDBJ whole genome shotgun (WGS) entry which is preliminary data.</text>
</comment>
<name>A0A975XFG7_9BURK</name>
<accession>A0A975XFG7</accession>
<proteinExistence type="predicted"/>
<sequence>MRTLRRSLRRGGRVQREGLVVALCVQVNGDGSMSAVTPQPADMNTCAYVVQTSAEHFNNPLALSAADGGAIGSAILLVWAVAYAIRSVLAALASGDQDSASS</sequence>
<reference evidence="1 2" key="1">
    <citation type="submission" date="2018-01" db="EMBL/GenBank/DDBJ databases">
        <authorList>
            <person name="Clerissi C."/>
        </authorList>
    </citation>
    <scope>NUCLEOTIDE SEQUENCE [LARGE SCALE GENOMIC DNA]</scope>
    <source>
        <strain evidence="1">Cupriavidus sp. LMG 19464</strain>
    </source>
</reference>